<evidence type="ECO:0000313" key="5">
    <source>
        <dbReference type="Proteomes" id="UP001165541"/>
    </source>
</evidence>
<protein>
    <submittedName>
        <fullName evidence="4">Portal protein</fullName>
    </submittedName>
</protein>
<keyword evidence="2" id="KW-1188">Viral release from host cell</keyword>
<dbReference type="Pfam" id="PF12236">
    <property type="entry name" value="Head-tail_con"/>
    <property type="match status" value="1"/>
</dbReference>
<comment type="subcellular location">
    <subcellularLocation>
        <location evidence="1">Virion</location>
    </subcellularLocation>
</comment>
<proteinExistence type="predicted"/>
<dbReference type="RefSeq" id="WP_251780991.1">
    <property type="nucleotide sequence ID" value="NZ_JAMKFE010000020.1"/>
</dbReference>
<keyword evidence="3" id="KW-0231">Viral genome packaging</keyword>
<name>A0ABT0YUT5_9BURK</name>
<dbReference type="Proteomes" id="UP001165541">
    <property type="component" value="Unassembled WGS sequence"/>
</dbReference>
<dbReference type="InterPro" id="IPR020991">
    <property type="entry name" value="Connector_podovirus"/>
</dbReference>
<keyword evidence="5" id="KW-1185">Reference proteome</keyword>
<sequence>MVASIQYQPGTPLSKRQNLELLWSQLKNERSTWESHWRDLADYILPRRIRLHTTDRNKGDKRNQRIIDSTATFAARSLRSGLMAGVTSPARPWKQLTTPDPTLAEFGPVKTWLADVNRLMDTLFLKSNLYNALPILYGDLGVFGTGAMAALEDDRDTMRFYTFPIGSYAVSSNERQVIDTFVREVPMTVRQIVQKFGRVKEKSGSADWSNISQTVRNLWDNRNLEAVVDVMHAVYPNQDFDDSMVDPKFKRFSSCYYELGSTENRFLRESGFDQFPILCPRWDVMSEDIYGTSPAMDVLGDVKALQLLQKRKSQAVEKMVNPPMTGPSSLRNQKASLLPGDITYVDVREGQQGFRPVHEVRMSIAEVLEDIQEHQERIRRAFFEDLFLMLTLSDRRDITATEIAERKEEKLLMLGPVLERLNDELLDPLVDRAFNVMAGIPGMLPEAPEELQGVDLRVEYVSIMAQAQKLVSTSGIQRTMTFVAELAAASQNQSIWDKVDVDQAIDEFGDAVSAPVRIIRSDEDVAAIREQRQQREQMAQNVALMEQAASGMQKLSQANTDGDNALTNLANAMAGGGVS</sequence>
<evidence type="ECO:0000256" key="3">
    <source>
        <dbReference type="ARBA" id="ARBA00023219"/>
    </source>
</evidence>
<evidence type="ECO:0000313" key="4">
    <source>
        <dbReference type="EMBL" id="MCM5682508.1"/>
    </source>
</evidence>
<reference evidence="4" key="1">
    <citation type="submission" date="2022-05" db="EMBL/GenBank/DDBJ databases">
        <title>Schlegelella sp. nov., isolated from mangrove soil.</title>
        <authorList>
            <person name="Liu Y."/>
            <person name="Ge X."/>
            <person name="Liu W."/>
        </authorList>
    </citation>
    <scope>NUCLEOTIDE SEQUENCE</scope>
    <source>
        <strain evidence="4">S2-27</strain>
    </source>
</reference>
<gene>
    <name evidence="4" type="ORF">M8A51_23510</name>
</gene>
<organism evidence="4 5">
    <name type="scientific">Caldimonas mangrovi</name>
    <dbReference type="NCBI Taxonomy" id="2944811"/>
    <lineage>
        <taxon>Bacteria</taxon>
        <taxon>Pseudomonadati</taxon>
        <taxon>Pseudomonadota</taxon>
        <taxon>Betaproteobacteria</taxon>
        <taxon>Burkholderiales</taxon>
        <taxon>Sphaerotilaceae</taxon>
        <taxon>Caldimonas</taxon>
    </lineage>
</organism>
<evidence type="ECO:0000256" key="1">
    <source>
        <dbReference type="ARBA" id="ARBA00004328"/>
    </source>
</evidence>
<comment type="caution">
    <text evidence="4">The sequence shown here is derived from an EMBL/GenBank/DDBJ whole genome shotgun (WGS) entry which is preliminary data.</text>
</comment>
<evidence type="ECO:0000256" key="2">
    <source>
        <dbReference type="ARBA" id="ARBA00022612"/>
    </source>
</evidence>
<accession>A0ABT0YUT5</accession>
<dbReference type="EMBL" id="JAMKFE010000020">
    <property type="protein sequence ID" value="MCM5682508.1"/>
    <property type="molecule type" value="Genomic_DNA"/>
</dbReference>